<protein>
    <submittedName>
        <fullName evidence="2">Uncharacterized protein</fullName>
    </submittedName>
</protein>
<feature type="region of interest" description="Disordered" evidence="1">
    <location>
        <begin position="1"/>
        <end position="27"/>
    </location>
</feature>
<feature type="compositionally biased region" description="Basic and acidic residues" evidence="1">
    <location>
        <begin position="8"/>
        <end position="27"/>
    </location>
</feature>
<sequence length="219" mass="24509">MRNSKQADLNKDAKYAPDVKSAPDVRPSENKALSKFALKLREILPFLQGSLVVGAEGVRQVVNSEREGFGHLTLVDGYERSGKQQLEDGGDGKVTYTGGSRKCTVLKEGVEMEEVRRMVTKITGNDLTKHKLWYSLKHDQGMAMAAEGEAGLRMFLKGNDEHGYFYMDESDESKRRAQKACASHIRRTRSCDHGVVCGRSGRDRDDVVQEGRKRACLKR</sequence>
<dbReference type="AlphaFoldDB" id="A0A9Q1JH44"/>
<evidence type="ECO:0000256" key="1">
    <source>
        <dbReference type="SAM" id="MobiDB-lite"/>
    </source>
</evidence>
<keyword evidence="3" id="KW-1185">Reference proteome</keyword>
<organism evidence="2 3">
    <name type="scientific">Carnegiea gigantea</name>
    <dbReference type="NCBI Taxonomy" id="171969"/>
    <lineage>
        <taxon>Eukaryota</taxon>
        <taxon>Viridiplantae</taxon>
        <taxon>Streptophyta</taxon>
        <taxon>Embryophyta</taxon>
        <taxon>Tracheophyta</taxon>
        <taxon>Spermatophyta</taxon>
        <taxon>Magnoliopsida</taxon>
        <taxon>eudicotyledons</taxon>
        <taxon>Gunneridae</taxon>
        <taxon>Pentapetalae</taxon>
        <taxon>Caryophyllales</taxon>
        <taxon>Cactineae</taxon>
        <taxon>Cactaceae</taxon>
        <taxon>Cactoideae</taxon>
        <taxon>Echinocereeae</taxon>
        <taxon>Carnegiea</taxon>
    </lineage>
</organism>
<comment type="caution">
    <text evidence="2">The sequence shown here is derived from an EMBL/GenBank/DDBJ whole genome shotgun (WGS) entry which is preliminary data.</text>
</comment>
<reference evidence="2" key="1">
    <citation type="submission" date="2022-04" db="EMBL/GenBank/DDBJ databases">
        <title>Carnegiea gigantea Genome sequencing and assembly v2.</title>
        <authorList>
            <person name="Copetti D."/>
            <person name="Sanderson M.J."/>
            <person name="Burquez A."/>
            <person name="Wojciechowski M.F."/>
        </authorList>
    </citation>
    <scope>NUCLEOTIDE SEQUENCE</scope>
    <source>
        <strain evidence="2">SGP5-SGP5p</strain>
        <tissue evidence="2">Aerial part</tissue>
    </source>
</reference>
<proteinExistence type="predicted"/>
<evidence type="ECO:0000313" key="3">
    <source>
        <dbReference type="Proteomes" id="UP001153076"/>
    </source>
</evidence>
<name>A0A9Q1JH44_9CARY</name>
<dbReference type="EMBL" id="JAKOGI010002275">
    <property type="protein sequence ID" value="KAJ8422374.1"/>
    <property type="molecule type" value="Genomic_DNA"/>
</dbReference>
<accession>A0A9Q1JH44</accession>
<gene>
    <name evidence="2" type="ORF">Cgig2_006444</name>
</gene>
<evidence type="ECO:0000313" key="2">
    <source>
        <dbReference type="EMBL" id="KAJ8422374.1"/>
    </source>
</evidence>
<dbReference type="Proteomes" id="UP001153076">
    <property type="component" value="Unassembled WGS sequence"/>
</dbReference>